<dbReference type="OrthoDB" id="9768177at2"/>
<dbReference type="NCBIfam" id="TIGR04056">
    <property type="entry name" value="OMP_RagA_SusC"/>
    <property type="match status" value="1"/>
</dbReference>
<dbReference type="GO" id="GO:0009279">
    <property type="term" value="C:cell outer membrane"/>
    <property type="evidence" value="ECO:0007669"/>
    <property type="project" value="UniProtKB-SubCell"/>
</dbReference>
<evidence type="ECO:0000259" key="12">
    <source>
        <dbReference type="Pfam" id="PF07715"/>
    </source>
</evidence>
<organism evidence="13 14">
    <name type="scientific">Sphingobacterium paludis</name>
    <dbReference type="NCBI Taxonomy" id="1476465"/>
    <lineage>
        <taxon>Bacteria</taxon>
        <taxon>Pseudomonadati</taxon>
        <taxon>Bacteroidota</taxon>
        <taxon>Sphingobacteriia</taxon>
        <taxon>Sphingobacteriales</taxon>
        <taxon>Sphingobacteriaceae</taxon>
        <taxon>Sphingobacterium</taxon>
    </lineage>
</organism>
<evidence type="ECO:0000256" key="4">
    <source>
        <dbReference type="ARBA" id="ARBA00022692"/>
    </source>
</evidence>
<evidence type="ECO:0000256" key="10">
    <source>
        <dbReference type="SAM" id="SignalP"/>
    </source>
</evidence>
<feature type="chain" id="PRO_5020911664" evidence="10">
    <location>
        <begin position="26"/>
        <end position="985"/>
    </location>
</feature>
<dbReference type="InterPro" id="IPR012910">
    <property type="entry name" value="Plug_dom"/>
</dbReference>
<dbReference type="InterPro" id="IPR000531">
    <property type="entry name" value="Beta-barrel_TonB"/>
</dbReference>
<feature type="signal peptide" evidence="10">
    <location>
        <begin position="1"/>
        <end position="25"/>
    </location>
</feature>
<sequence>MISNFTLRTVMSMGLLMVLFMSAYAQSNSLTGRVSTRNGEAVQGATVRILGTTFIISTNEAGDYAFRGIDLGNQMVSVEFVGLENAQQAIVIKTGSNTLNFQLQPSSSDLEEVVVIGYGTQRRDQLTGSISTIGSKDFQSGVITTPEQLIQGKAAGVQITSSGGRPGAGNTVRIRAGASLNASNDPLYVIDGVPFSPTTVTGSASPMSLINPNDIESFTVLKDANATAIYGSRASNGVVLITTKKGASGKPRINFSTVASLSTIDKYYEVMSADSLRSYVNANGNAQQIARLGDANTDWQKEIYRPAFTTDNNVSIAGTWRNLPYRASVGYLNQQGVLKRDVMDRTSASVSLTPKFFNNTLKVDLNLKGSLQNSMFANEGAVGSAIAFDPTQPVYQENAFGNYFEFMEGDVPAPLAPRNPVALLELRDDKAKVARSFGNIQLDYSLPHIAGLRANLNLGYDISRGQGDVFVPAFAAQEFRTQGLQTRFMNDYTNLVSEFYLNYNKNLSAINSHLDVTTGYGYYDYKTYTNNYPTRRADGSVLTQPVFAFDIPQNRLVSYFGRATYTANDKYILSGTIRTDGSSRFSRENRWGIFPSAGATWRINRESFLADVTALSKLNLRLSYGVTGQQDGIANYSYMANYYQSVNESQYQFGDDFYRTFSPIAYDADIRWESTATYNAGIDFGIWGDRVDGSLDIYRKKTRDLLSNIPISIGTNFSNFLLTNVGNMENTGVELNVNVIPIRKEDFSWNVNFNFTYNTNKVTNLTAVDDENYFVPVGTIAGGTGQQVQAHVVGYSPFTYRLYKQVYDDAGRPLEGVYADLNGDGIINDQDRQLFGSPLPRYILGFSTGVNYKNWTFSTVLRANLGQYVYDNITSNLAIRNGVISPAGFINNAPPEVSFSNFTSNRAMSDYYLHDASFLRMDNLSAGYTIQNAFRTGKNVRISANVQNVFVLSSYKGIDPELQNGIDNNLYPRPRTFVLGLNLDL</sequence>
<keyword evidence="14" id="KW-1185">Reference proteome</keyword>
<evidence type="ECO:0000256" key="7">
    <source>
        <dbReference type="ARBA" id="ARBA00023237"/>
    </source>
</evidence>
<evidence type="ECO:0000313" key="14">
    <source>
        <dbReference type="Proteomes" id="UP000294752"/>
    </source>
</evidence>
<evidence type="ECO:0000256" key="6">
    <source>
        <dbReference type="ARBA" id="ARBA00023136"/>
    </source>
</evidence>
<gene>
    <name evidence="13" type="ORF">B0I21_108206</name>
</gene>
<dbReference type="InterPro" id="IPR037066">
    <property type="entry name" value="Plug_dom_sf"/>
</dbReference>
<keyword evidence="10" id="KW-0732">Signal</keyword>
<comment type="caution">
    <text evidence="13">The sequence shown here is derived from an EMBL/GenBank/DDBJ whole genome shotgun (WGS) entry which is preliminary data.</text>
</comment>
<dbReference type="Gene3D" id="2.170.130.10">
    <property type="entry name" value="TonB-dependent receptor, plug domain"/>
    <property type="match status" value="1"/>
</dbReference>
<keyword evidence="13" id="KW-0675">Receptor</keyword>
<evidence type="ECO:0000256" key="8">
    <source>
        <dbReference type="PROSITE-ProRule" id="PRU01360"/>
    </source>
</evidence>
<proteinExistence type="inferred from homology"/>
<dbReference type="InterPro" id="IPR023996">
    <property type="entry name" value="TonB-dep_OMP_SusC/RagA"/>
</dbReference>
<name>A0A4V3E118_9SPHI</name>
<keyword evidence="5 9" id="KW-0798">TonB box</keyword>
<dbReference type="InterPro" id="IPR023997">
    <property type="entry name" value="TonB-dep_OMP_SusC/RagA_CS"/>
</dbReference>
<keyword evidence="4 8" id="KW-0812">Transmembrane</keyword>
<dbReference type="PROSITE" id="PS52016">
    <property type="entry name" value="TONB_DEPENDENT_REC_3"/>
    <property type="match status" value="1"/>
</dbReference>
<dbReference type="RefSeq" id="WP_133641573.1">
    <property type="nucleotide sequence ID" value="NZ_SNZV01000008.1"/>
</dbReference>
<dbReference type="Pfam" id="PF13715">
    <property type="entry name" value="CarbopepD_reg_2"/>
    <property type="match status" value="1"/>
</dbReference>
<reference evidence="13 14" key="1">
    <citation type="submission" date="2019-03" db="EMBL/GenBank/DDBJ databases">
        <title>Genomic Encyclopedia of Type Strains, Phase III (KMG-III): the genomes of soil and plant-associated and newly described type strains.</title>
        <authorList>
            <person name="Whitman W."/>
        </authorList>
    </citation>
    <scope>NUCLEOTIDE SEQUENCE [LARGE SCALE GENOMIC DNA]</scope>
    <source>
        <strain evidence="13 14">CGMCC 1.12801</strain>
    </source>
</reference>
<dbReference type="Gene3D" id="2.40.170.20">
    <property type="entry name" value="TonB-dependent receptor, beta-barrel domain"/>
    <property type="match status" value="1"/>
</dbReference>
<dbReference type="FunFam" id="2.170.130.10:FF:000008">
    <property type="entry name" value="SusC/RagA family TonB-linked outer membrane protein"/>
    <property type="match status" value="1"/>
</dbReference>
<dbReference type="EMBL" id="SNZV01000008">
    <property type="protein sequence ID" value="TDS11146.1"/>
    <property type="molecule type" value="Genomic_DNA"/>
</dbReference>
<dbReference type="SUPFAM" id="SSF49464">
    <property type="entry name" value="Carboxypeptidase regulatory domain-like"/>
    <property type="match status" value="1"/>
</dbReference>
<dbReference type="NCBIfam" id="TIGR04057">
    <property type="entry name" value="SusC_RagA_signa"/>
    <property type="match status" value="1"/>
</dbReference>
<dbReference type="InterPro" id="IPR008969">
    <property type="entry name" value="CarboxyPept-like_regulatory"/>
</dbReference>
<protein>
    <submittedName>
        <fullName evidence="13">Iron complex outermembrane receptor protein</fullName>
    </submittedName>
</protein>
<comment type="subcellular location">
    <subcellularLocation>
        <location evidence="1 8">Cell outer membrane</location>
        <topology evidence="1 8">Multi-pass membrane protein</topology>
    </subcellularLocation>
</comment>
<keyword evidence="7 8" id="KW-0998">Cell outer membrane</keyword>
<dbReference type="Pfam" id="PF07715">
    <property type="entry name" value="Plug"/>
    <property type="match status" value="1"/>
</dbReference>
<dbReference type="Pfam" id="PF00593">
    <property type="entry name" value="TonB_dep_Rec_b-barrel"/>
    <property type="match status" value="1"/>
</dbReference>
<feature type="domain" description="TonB-dependent receptor-like beta-barrel" evidence="11">
    <location>
        <begin position="426"/>
        <end position="949"/>
    </location>
</feature>
<evidence type="ECO:0000256" key="3">
    <source>
        <dbReference type="ARBA" id="ARBA00022452"/>
    </source>
</evidence>
<evidence type="ECO:0000256" key="5">
    <source>
        <dbReference type="ARBA" id="ARBA00023077"/>
    </source>
</evidence>
<dbReference type="SUPFAM" id="SSF56935">
    <property type="entry name" value="Porins"/>
    <property type="match status" value="1"/>
</dbReference>
<keyword evidence="3 8" id="KW-1134">Transmembrane beta strand</keyword>
<accession>A0A4V3E118</accession>
<dbReference type="InterPro" id="IPR036942">
    <property type="entry name" value="Beta-barrel_TonB_sf"/>
</dbReference>
<keyword evidence="2 8" id="KW-0813">Transport</keyword>
<dbReference type="AlphaFoldDB" id="A0A4V3E118"/>
<evidence type="ECO:0000313" key="13">
    <source>
        <dbReference type="EMBL" id="TDS11146.1"/>
    </source>
</evidence>
<dbReference type="Proteomes" id="UP000294752">
    <property type="component" value="Unassembled WGS sequence"/>
</dbReference>
<feature type="domain" description="TonB-dependent receptor plug" evidence="12">
    <location>
        <begin position="125"/>
        <end position="238"/>
    </location>
</feature>
<comment type="similarity">
    <text evidence="8 9">Belongs to the TonB-dependent receptor family.</text>
</comment>
<evidence type="ECO:0000259" key="11">
    <source>
        <dbReference type="Pfam" id="PF00593"/>
    </source>
</evidence>
<dbReference type="InterPro" id="IPR039426">
    <property type="entry name" value="TonB-dep_rcpt-like"/>
</dbReference>
<evidence type="ECO:0000256" key="9">
    <source>
        <dbReference type="RuleBase" id="RU003357"/>
    </source>
</evidence>
<evidence type="ECO:0000256" key="1">
    <source>
        <dbReference type="ARBA" id="ARBA00004571"/>
    </source>
</evidence>
<evidence type="ECO:0000256" key="2">
    <source>
        <dbReference type="ARBA" id="ARBA00022448"/>
    </source>
</evidence>
<dbReference type="Gene3D" id="2.60.40.1120">
    <property type="entry name" value="Carboxypeptidase-like, regulatory domain"/>
    <property type="match status" value="1"/>
</dbReference>
<keyword evidence="6 8" id="KW-0472">Membrane</keyword>